<accession>A0A1G6QBJ8</accession>
<reference evidence="8" key="1">
    <citation type="submission" date="2016-10" db="EMBL/GenBank/DDBJ databases">
        <authorList>
            <person name="Varghese N."/>
            <person name="Submissions S."/>
        </authorList>
    </citation>
    <scope>NUCLEOTIDE SEQUENCE [LARGE SCALE GENOMIC DNA]</scope>
    <source>
        <strain evidence="8">DSM 8415</strain>
    </source>
</reference>
<dbReference type="Pfam" id="PF01880">
    <property type="entry name" value="Desulfoferrodox"/>
    <property type="match status" value="1"/>
</dbReference>
<dbReference type="RefSeq" id="WP_025391427.1">
    <property type="nucleotide sequence ID" value="NZ_FMYU01000011.1"/>
</dbReference>
<dbReference type="EMBL" id="FMYU01000011">
    <property type="protein sequence ID" value="SDC89037.1"/>
    <property type="molecule type" value="Genomic_DNA"/>
</dbReference>
<dbReference type="AlphaFoldDB" id="A0A1G6QBJ8"/>
<keyword evidence="4" id="KW-0249">Electron transport</keyword>
<evidence type="ECO:0000256" key="3">
    <source>
        <dbReference type="ARBA" id="ARBA00022723"/>
    </source>
</evidence>
<dbReference type="InterPro" id="IPR036073">
    <property type="entry name" value="Desulfoferrodoxin_Fe-bd_dom_sf"/>
</dbReference>
<evidence type="ECO:0000259" key="6">
    <source>
        <dbReference type="Pfam" id="PF01880"/>
    </source>
</evidence>
<keyword evidence="8" id="KW-1185">Reference proteome</keyword>
<protein>
    <submittedName>
        <fullName evidence="7">Superoxide reductase</fullName>
    </submittedName>
</protein>
<dbReference type="PANTHER" id="PTHR36541:SF1">
    <property type="entry name" value="SUPEROXIDE REDUCTASE-RELATED"/>
    <property type="match status" value="1"/>
</dbReference>
<evidence type="ECO:0000313" key="8">
    <source>
        <dbReference type="Proteomes" id="UP000199411"/>
    </source>
</evidence>
<organism evidence="7 8">
    <name type="scientific">Desulfurella multipotens</name>
    <dbReference type="NCBI Taxonomy" id="79269"/>
    <lineage>
        <taxon>Bacteria</taxon>
        <taxon>Pseudomonadati</taxon>
        <taxon>Campylobacterota</taxon>
        <taxon>Desulfurellia</taxon>
        <taxon>Desulfurellales</taxon>
        <taxon>Desulfurellaceae</taxon>
        <taxon>Desulfurella</taxon>
    </lineage>
</organism>
<dbReference type="GO" id="GO:0005506">
    <property type="term" value="F:iron ion binding"/>
    <property type="evidence" value="ECO:0007669"/>
    <property type="project" value="InterPro"/>
</dbReference>
<proteinExistence type="inferred from homology"/>
<name>A0A1G6QBJ8_9BACT</name>
<dbReference type="Proteomes" id="UP000199411">
    <property type="component" value="Unassembled WGS sequence"/>
</dbReference>
<sequence length="119" mass="13416">MSKLADFVKYEADEKKEKHVPVIDAPDTVKKGEFFSVTVTVGKDIPHPNTKEHYIGWIEGFVVPKSGVAKSIGKFIFEPEVTDSTATFRIRLEEDATLFAWGYCNIHGVWENSKAIKVE</sequence>
<dbReference type="OrthoDB" id="9814936at2"/>
<dbReference type="GO" id="GO:0016491">
    <property type="term" value="F:oxidoreductase activity"/>
    <property type="evidence" value="ECO:0007669"/>
    <property type="project" value="InterPro"/>
</dbReference>
<gene>
    <name evidence="7" type="ORF">SAMN05660835_01532</name>
</gene>
<evidence type="ECO:0000256" key="2">
    <source>
        <dbReference type="ARBA" id="ARBA00022448"/>
    </source>
</evidence>
<feature type="domain" description="Desulfoferrodoxin ferrous iron-binding" evidence="6">
    <location>
        <begin position="12"/>
        <end position="112"/>
    </location>
</feature>
<dbReference type="SUPFAM" id="SSF49367">
    <property type="entry name" value="Superoxide reductase-like"/>
    <property type="match status" value="1"/>
</dbReference>
<dbReference type="Gene3D" id="2.60.40.730">
    <property type="entry name" value="SOR catalytic domain"/>
    <property type="match status" value="1"/>
</dbReference>
<dbReference type="InterPro" id="IPR002742">
    <property type="entry name" value="Desulfoferrodoxin_Fe-bd_dom"/>
</dbReference>
<dbReference type="InterPro" id="IPR051233">
    <property type="entry name" value="Desulfoferrodoxin_SOR"/>
</dbReference>
<keyword evidence="2" id="KW-0813">Transport</keyword>
<comment type="similarity">
    <text evidence="1">Belongs to the desulfoferrodoxin family.</text>
</comment>
<evidence type="ECO:0000256" key="5">
    <source>
        <dbReference type="ARBA" id="ARBA00023004"/>
    </source>
</evidence>
<evidence type="ECO:0000313" key="7">
    <source>
        <dbReference type="EMBL" id="SDC89037.1"/>
    </source>
</evidence>
<evidence type="ECO:0000256" key="4">
    <source>
        <dbReference type="ARBA" id="ARBA00022982"/>
    </source>
</evidence>
<evidence type="ECO:0000256" key="1">
    <source>
        <dbReference type="ARBA" id="ARBA00005941"/>
    </source>
</evidence>
<dbReference type="PANTHER" id="PTHR36541">
    <property type="entry name" value="SUPEROXIDE REDUCTASE-RELATED"/>
    <property type="match status" value="1"/>
</dbReference>
<keyword evidence="5" id="KW-0408">Iron</keyword>
<dbReference type="NCBIfam" id="TIGR00332">
    <property type="entry name" value="neela_ferrous"/>
    <property type="match status" value="1"/>
</dbReference>
<keyword evidence="3" id="KW-0479">Metal-binding</keyword>